<feature type="compositionally biased region" description="Polar residues" evidence="1">
    <location>
        <begin position="394"/>
        <end position="410"/>
    </location>
</feature>
<protein>
    <submittedName>
        <fullName evidence="2">Uncharacterized protein</fullName>
    </submittedName>
</protein>
<feature type="region of interest" description="Disordered" evidence="1">
    <location>
        <begin position="211"/>
        <end position="266"/>
    </location>
</feature>
<sequence length="484" mass="51383">MGYNTAQDKQGRSVAFSKKQRVKAIPSLCYYDAEDVEALWYSRKEVESFSLLADELIVLVESGEIPANGPDHSMRGLERKTEEGNTESFMNRVGVYNAVLDEQDAQLIKGQQQAINWDKIAQLSQRASKDATVQAIKRGKQDQADIQAYQKETTSSAANSSKPSVTPSNRVKASTATPTSSRTSRSQRIKQSTGEPELTLSDVFAKTNSKKKSNDSWITASTSSLSSFEEDESAQEKRKSAAAAAASTPTSTAYVAPGKKSGTSGTRVRNKIKRNCTFKQTTQVPGRLRGAALASAAASKACTKSPVSPEPAKPAVTTTTKAVAKPITVKAVAKQSVTTKPAATSQSPATIKPTAATTVAPPKSRASVSPKASKRRASTATTSTTANVVRKTTARSVSPSKKQVVTQLKATKNPPRKTKSASEATPLPLRSKVLPTTTSRGSKVMPKTTQRRSVPAAPGRGPVATTPIPGRGKGRALDLSCVFN</sequence>
<comment type="caution">
    <text evidence="2">The sequence shown here is derived from an EMBL/GenBank/DDBJ whole genome shotgun (WGS) entry which is preliminary data.</text>
</comment>
<feature type="compositionally biased region" description="Polar residues" evidence="1">
    <location>
        <begin position="150"/>
        <end position="171"/>
    </location>
</feature>
<feature type="compositionally biased region" description="Low complexity" evidence="1">
    <location>
        <begin position="241"/>
        <end position="253"/>
    </location>
</feature>
<reference evidence="2" key="1">
    <citation type="submission" date="2020-06" db="EMBL/GenBank/DDBJ databases">
        <authorList>
            <consortium name="Plant Systems Biology data submission"/>
        </authorList>
    </citation>
    <scope>NUCLEOTIDE SEQUENCE</scope>
    <source>
        <strain evidence="2">D6</strain>
    </source>
</reference>
<dbReference type="AlphaFoldDB" id="A0A9N8HJS6"/>
<gene>
    <name evidence="2" type="ORF">SEMRO_683_G186620.1</name>
</gene>
<feature type="region of interest" description="Disordered" evidence="1">
    <location>
        <begin position="335"/>
        <end position="484"/>
    </location>
</feature>
<dbReference type="Proteomes" id="UP001153069">
    <property type="component" value="Unassembled WGS sequence"/>
</dbReference>
<accession>A0A9N8HJS6</accession>
<feature type="compositionally biased region" description="Low complexity" evidence="1">
    <location>
        <begin position="172"/>
        <end position="193"/>
    </location>
</feature>
<evidence type="ECO:0000313" key="2">
    <source>
        <dbReference type="EMBL" id="CAB9514915.1"/>
    </source>
</evidence>
<proteinExistence type="predicted"/>
<feature type="region of interest" description="Disordered" evidence="1">
    <location>
        <begin position="149"/>
        <end position="198"/>
    </location>
</feature>
<name>A0A9N8HJS6_9STRA</name>
<feature type="compositionally biased region" description="Polar residues" evidence="1">
    <location>
        <begin position="335"/>
        <end position="349"/>
    </location>
</feature>
<dbReference type="EMBL" id="CAICTM010000682">
    <property type="protein sequence ID" value="CAB9514915.1"/>
    <property type="molecule type" value="Genomic_DNA"/>
</dbReference>
<feature type="compositionally biased region" description="Polar residues" evidence="1">
    <location>
        <begin position="434"/>
        <end position="452"/>
    </location>
</feature>
<evidence type="ECO:0000313" key="3">
    <source>
        <dbReference type="Proteomes" id="UP001153069"/>
    </source>
</evidence>
<evidence type="ECO:0000256" key="1">
    <source>
        <dbReference type="SAM" id="MobiDB-lite"/>
    </source>
</evidence>
<organism evidence="2 3">
    <name type="scientific">Seminavis robusta</name>
    <dbReference type="NCBI Taxonomy" id="568900"/>
    <lineage>
        <taxon>Eukaryota</taxon>
        <taxon>Sar</taxon>
        <taxon>Stramenopiles</taxon>
        <taxon>Ochrophyta</taxon>
        <taxon>Bacillariophyta</taxon>
        <taxon>Bacillariophyceae</taxon>
        <taxon>Bacillariophycidae</taxon>
        <taxon>Naviculales</taxon>
        <taxon>Naviculaceae</taxon>
        <taxon>Seminavis</taxon>
    </lineage>
</organism>
<keyword evidence="3" id="KW-1185">Reference proteome</keyword>